<evidence type="ECO:0000256" key="7">
    <source>
        <dbReference type="ARBA" id="ARBA00023136"/>
    </source>
</evidence>
<feature type="coiled-coil region" evidence="11">
    <location>
        <begin position="278"/>
        <end position="305"/>
    </location>
</feature>
<keyword evidence="10" id="KW-1003">Cell membrane</keyword>
<accession>A0ABU4WN48</accession>
<evidence type="ECO:0000256" key="5">
    <source>
        <dbReference type="ARBA" id="ARBA00022781"/>
    </source>
</evidence>
<dbReference type="InterPro" id="IPR000131">
    <property type="entry name" value="ATP_synth_F1_gsu"/>
</dbReference>
<dbReference type="PRINTS" id="PR00126">
    <property type="entry name" value="ATPASEGAMMA"/>
</dbReference>
<comment type="similarity">
    <text evidence="3 10">Belongs to the ATPase gamma chain family.</text>
</comment>
<evidence type="ECO:0000256" key="10">
    <source>
        <dbReference type="HAMAP-Rule" id="MF_00815"/>
    </source>
</evidence>
<protein>
    <recommendedName>
        <fullName evidence="10">ATP synthase gamma chain</fullName>
    </recommendedName>
    <alternativeName>
        <fullName evidence="10">ATP synthase F1 sector gamma subunit</fullName>
    </alternativeName>
    <alternativeName>
        <fullName evidence="10">F-ATPase gamma subunit</fullName>
    </alternativeName>
</protein>
<keyword evidence="7 10" id="KW-0472">Membrane</keyword>
<dbReference type="Gene3D" id="1.10.287.80">
    <property type="entry name" value="ATP synthase, gamma subunit, helix hairpin domain"/>
    <property type="match status" value="1"/>
</dbReference>
<organism evidence="12 13">
    <name type="scientific">Absicoccus intestinalis</name>
    <dbReference type="NCBI Taxonomy" id="2926319"/>
    <lineage>
        <taxon>Bacteria</taxon>
        <taxon>Bacillati</taxon>
        <taxon>Bacillota</taxon>
        <taxon>Erysipelotrichia</taxon>
        <taxon>Erysipelotrichales</taxon>
        <taxon>Erysipelotrichaceae</taxon>
        <taxon>Absicoccus</taxon>
    </lineage>
</organism>
<evidence type="ECO:0000256" key="6">
    <source>
        <dbReference type="ARBA" id="ARBA00023065"/>
    </source>
</evidence>
<evidence type="ECO:0000256" key="2">
    <source>
        <dbReference type="ARBA" id="ARBA00004170"/>
    </source>
</evidence>
<reference evidence="12 13" key="1">
    <citation type="submission" date="2022-03" db="EMBL/GenBank/DDBJ databases">
        <title>Novel taxa within the pig intestine.</title>
        <authorList>
            <person name="Wylensek D."/>
            <person name="Bishof K."/>
            <person name="Afrizal A."/>
            <person name="Clavel T."/>
        </authorList>
    </citation>
    <scope>NUCLEOTIDE SEQUENCE [LARGE SCALE GENOMIC DNA]</scope>
    <source>
        <strain evidence="12 13">Cla-KB-P134</strain>
    </source>
</reference>
<evidence type="ECO:0000256" key="1">
    <source>
        <dbReference type="ARBA" id="ARBA00003456"/>
    </source>
</evidence>
<name>A0ABU4WN48_9FIRM</name>
<gene>
    <name evidence="10 12" type="primary">atpG</name>
    <name evidence="12" type="ORF">MOZ64_09115</name>
</gene>
<dbReference type="Gene3D" id="3.40.1380.10">
    <property type="match status" value="1"/>
</dbReference>
<dbReference type="EMBL" id="JALBUS010000015">
    <property type="protein sequence ID" value="MDX8417992.1"/>
    <property type="molecule type" value="Genomic_DNA"/>
</dbReference>
<sequence>MSAIRELKDRMTGIQSTMKITKAMYMISSTKMNKAKQNLANTEPYFHSLQKVILTILRSLPENFHHPYLDEREYIDQDNQRRAILCVTGDKGLAGAYNHNVLKMTEQMLKGFKSYKLYMVGEVGRQYFIRRHIPIEESFLYTAQNPTLPTARSIASKMLELFENQKIDELYIVYTRMENATQFVPDIDQLLPLYRLNRDVEVGGDTTMHYQLEPNPKVVLNTVIPDYLAGYIYSCLVESYAAEHFARMQAMDSANKNGEDLLAQLSLQYNRQRQAQITQEITEVAAGAKARKQQLEKKRRRATCK</sequence>
<keyword evidence="5 10" id="KW-0375">Hydrogen ion transport</keyword>
<evidence type="ECO:0000256" key="9">
    <source>
        <dbReference type="ARBA" id="ARBA00023310"/>
    </source>
</evidence>
<dbReference type="InterPro" id="IPR035968">
    <property type="entry name" value="ATP_synth_F1_ATPase_gsu"/>
</dbReference>
<evidence type="ECO:0000256" key="11">
    <source>
        <dbReference type="SAM" id="Coils"/>
    </source>
</evidence>
<comment type="caution">
    <text evidence="12">The sequence shown here is derived from an EMBL/GenBank/DDBJ whole genome shotgun (WGS) entry which is preliminary data.</text>
</comment>
<dbReference type="RefSeq" id="WP_320326256.1">
    <property type="nucleotide sequence ID" value="NZ_JALBUS010000015.1"/>
</dbReference>
<dbReference type="SUPFAM" id="SSF52943">
    <property type="entry name" value="ATP synthase (F1-ATPase), gamma subunit"/>
    <property type="match status" value="1"/>
</dbReference>
<dbReference type="PROSITE" id="PS00153">
    <property type="entry name" value="ATPASE_GAMMA"/>
    <property type="match status" value="1"/>
</dbReference>
<keyword evidence="13" id="KW-1185">Reference proteome</keyword>
<keyword evidence="9 10" id="KW-0066">ATP synthesis</keyword>
<dbReference type="Proteomes" id="UP001285244">
    <property type="component" value="Unassembled WGS sequence"/>
</dbReference>
<comment type="subcellular location">
    <subcellularLocation>
        <location evidence="10">Cell membrane</location>
        <topology evidence="10">Peripheral membrane protein</topology>
    </subcellularLocation>
    <subcellularLocation>
        <location evidence="2">Membrane</location>
        <topology evidence="2">Peripheral membrane protein</topology>
    </subcellularLocation>
</comment>
<evidence type="ECO:0000256" key="3">
    <source>
        <dbReference type="ARBA" id="ARBA00007681"/>
    </source>
</evidence>
<dbReference type="Pfam" id="PF00231">
    <property type="entry name" value="ATP-synt"/>
    <property type="match status" value="1"/>
</dbReference>
<comment type="subunit">
    <text evidence="10">F-type ATPases have 2 components, CF(1) - the catalytic core - and CF(0) - the membrane proton channel. CF(1) has five subunits: alpha(3), beta(3), gamma(1), delta(1), epsilon(1). CF(0) has three main subunits: a, b and c.</text>
</comment>
<dbReference type="InterPro" id="IPR023632">
    <property type="entry name" value="ATP_synth_F1_gsu_CS"/>
</dbReference>
<dbReference type="PANTHER" id="PTHR11693:SF22">
    <property type="entry name" value="ATP SYNTHASE SUBUNIT GAMMA, MITOCHONDRIAL"/>
    <property type="match status" value="1"/>
</dbReference>
<dbReference type="PANTHER" id="PTHR11693">
    <property type="entry name" value="ATP SYNTHASE GAMMA CHAIN"/>
    <property type="match status" value="1"/>
</dbReference>
<dbReference type="CDD" id="cd12151">
    <property type="entry name" value="F1-ATPase_gamma"/>
    <property type="match status" value="1"/>
</dbReference>
<dbReference type="NCBIfam" id="TIGR01146">
    <property type="entry name" value="ATPsyn_F1gamma"/>
    <property type="match status" value="1"/>
</dbReference>
<comment type="function">
    <text evidence="1 10">Produces ATP from ADP in the presence of a proton gradient across the membrane. The gamma chain is believed to be important in regulating ATPase activity and the flow of protons through the CF(0) complex.</text>
</comment>
<evidence type="ECO:0000256" key="4">
    <source>
        <dbReference type="ARBA" id="ARBA00022448"/>
    </source>
</evidence>
<dbReference type="HAMAP" id="MF_00815">
    <property type="entry name" value="ATP_synth_gamma_bact"/>
    <property type="match status" value="1"/>
</dbReference>
<proteinExistence type="inferred from homology"/>
<evidence type="ECO:0000313" key="12">
    <source>
        <dbReference type="EMBL" id="MDX8417992.1"/>
    </source>
</evidence>
<keyword evidence="8 10" id="KW-0139">CF(1)</keyword>
<keyword evidence="6 10" id="KW-0406">Ion transport</keyword>
<evidence type="ECO:0000313" key="13">
    <source>
        <dbReference type="Proteomes" id="UP001285244"/>
    </source>
</evidence>
<keyword evidence="11" id="KW-0175">Coiled coil</keyword>
<keyword evidence="4 10" id="KW-0813">Transport</keyword>
<evidence type="ECO:0000256" key="8">
    <source>
        <dbReference type="ARBA" id="ARBA00023196"/>
    </source>
</evidence>